<accession>A0A363UQS9</accession>
<feature type="active site" description="Proton acceptor" evidence="7">
    <location>
        <position position="224"/>
    </location>
</feature>
<evidence type="ECO:0000256" key="2">
    <source>
        <dbReference type="ARBA" id="ARBA00022438"/>
    </source>
</evidence>
<dbReference type="Gene3D" id="2.40.30.40">
    <property type="entry name" value="Peptidase M42, domain 2"/>
    <property type="match status" value="1"/>
</dbReference>
<name>A0A363UQS9_9GAMM</name>
<evidence type="ECO:0000256" key="7">
    <source>
        <dbReference type="PIRSR" id="PIRSR001123-1"/>
    </source>
</evidence>
<dbReference type="GO" id="GO:0006508">
    <property type="term" value="P:proteolysis"/>
    <property type="evidence" value="ECO:0007669"/>
    <property type="project" value="UniProtKB-KW"/>
</dbReference>
<organism evidence="9 10">
    <name type="scientific">Abyssibacter profundi</name>
    <dbReference type="NCBI Taxonomy" id="2182787"/>
    <lineage>
        <taxon>Bacteria</taxon>
        <taxon>Pseudomonadati</taxon>
        <taxon>Pseudomonadota</taxon>
        <taxon>Gammaproteobacteria</taxon>
        <taxon>Chromatiales</taxon>
        <taxon>Oceanococcaceae</taxon>
        <taxon>Abyssibacter</taxon>
    </lineage>
</organism>
<proteinExistence type="inferred from homology"/>
<protein>
    <submittedName>
        <fullName evidence="9">Osmoprotectant NAGGN system M42 family peptidase</fullName>
    </submittedName>
</protein>
<dbReference type="SUPFAM" id="SSF53187">
    <property type="entry name" value="Zn-dependent exopeptidases"/>
    <property type="match status" value="1"/>
</dbReference>
<dbReference type="Gene3D" id="3.40.630.10">
    <property type="entry name" value="Zn peptidases"/>
    <property type="match status" value="1"/>
</dbReference>
<evidence type="ECO:0000256" key="4">
    <source>
        <dbReference type="ARBA" id="ARBA00022723"/>
    </source>
</evidence>
<sequence length="378" mass="41829">MKRLPIDNEYLRDHLLTLLNIPSPTGFTDEITTYVGKELERLGVPLELTRRGAIRATISGDVSSPDRAVVVHLDTIGAMVRAFKDNGRLEVTPIGTWSARFAEGARCSILLDDGRQLRGTILPLKASGHTFNEEVDTQATSWDNLELRVDEFAYSEADLRKLGIQIGNFLSIDPNPEISESGFINSRHLDDKAGVAALLAATKAIVESGIRPPVDCHLLFTISEEVGYGASAVLHQDVAEMVTIDNATPAPGQNSKETGVTIAIKDQVGPFDYHLTRKLTEICEEHEVRYQRDVFRYYRSDSASAIEAGNDIRTALLCFGVDASHGYERTHLHSLRSLAELLALYIQSRPTFLRDREELAPLEGFPEQTLEQDEGEAN</sequence>
<evidence type="ECO:0000313" key="9">
    <source>
        <dbReference type="EMBL" id="PWN57867.1"/>
    </source>
</evidence>
<dbReference type="PIRSF" id="PIRSF001123">
    <property type="entry name" value="PepA_GA"/>
    <property type="match status" value="1"/>
</dbReference>
<evidence type="ECO:0000256" key="3">
    <source>
        <dbReference type="ARBA" id="ARBA00022670"/>
    </source>
</evidence>
<dbReference type="GO" id="GO:0046872">
    <property type="term" value="F:metal ion binding"/>
    <property type="evidence" value="ECO:0007669"/>
    <property type="project" value="UniProtKB-UniRule"/>
</dbReference>
<evidence type="ECO:0000256" key="8">
    <source>
        <dbReference type="PIRSR" id="PIRSR001123-2"/>
    </source>
</evidence>
<dbReference type="CDD" id="cd05657">
    <property type="entry name" value="M42_glucanase_like"/>
    <property type="match status" value="1"/>
</dbReference>
<reference evidence="9 10" key="1">
    <citation type="submission" date="2018-05" db="EMBL/GenBank/DDBJ databases">
        <title>Abyssibacter profundi OUC007T gen. nov., sp. nov, a marine bacterium isolated from seawater of the Mariana Trench.</title>
        <authorList>
            <person name="Zhou S."/>
        </authorList>
    </citation>
    <scope>NUCLEOTIDE SEQUENCE [LARGE SCALE GENOMIC DNA]</scope>
    <source>
        <strain evidence="9 10">OUC007</strain>
    </source>
</reference>
<feature type="binding site" evidence="8">
    <location>
        <position position="190"/>
    </location>
    <ligand>
        <name>Zn(2+)</name>
        <dbReference type="ChEBI" id="CHEBI:29105"/>
        <label>2</label>
    </ligand>
</feature>
<feature type="binding site" evidence="8">
    <location>
        <position position="225"/>
    </location>
    <ligand>
        <name>Zn(2+)</name>
        <dbReference type="ChEBI" id="CHEBI:29105"/>
        <label>2</label>
    </ligand>
</feature>
<keyword evidence="4 8" id="KW-0479">Metal-binding</keyword>
<dbReference type="InterPro" id="IPR023367">
    <property type="entry name" value="Peptidase_M42_dom2"/>
</dbReference>
<dbReference type="InterPro" id="IPR008007">
    <property type="entry name" value="Peptidase_M42"/>
</dbReference>
<comment type="caution">
    <text evidence="9">The sequence shown here is derived from an EMBL/GenBank/DDBJ whole genome shotgun (WGS) entry which is preliminary data.</text>
</comment>
<dbReference type="OrthoDB" id="361940at2"/>
<keyword evidence="5" id="KW-0378">Hydrolase</keyword>
<dbReference type="AlphaFoldDB" id="A0A363UQS9"/>
<dbReference type="PANTHER" id="PTHR32481">
    <property type="entry name" value="AMINOPEPTIDASE"/>
    <property type="match status" value="1"/>
</dbReference>
<comment type="cofactor">
    <cofactor evidence="8">
        <name>a divalent metal cation</name>
        <dbReference type="ChEBI" id="CHEBI:60240"/>
    </cofactor>
    <text evidence="8">Binds 2 divalent metal cations per subunit.</text>
</comment>
<dbReference type="PANTHER" id="PTHR32481:SF7">
    <property type="entry name" value="AMINOPEPTIDASE YHFE-RELATED"/>
    <property type="match status" value="1"/>
</dbReference>
<dbReference type="RefSeq" id="WP_109718725.1">
    <property type="nucleotide sequence ID" value="NZ_QEQK01000001.1"/>
</dbReference>
<dbReference type="Proteomes" id="UP000251800">
    <property type="component" value="Unassembled WGS sequence"/>
</dbReference>
<comment type="similarity">
    <text evidence="1 6">Belongs to the peptidase M42 family.</text>
</comment>
<gene>
    <name evidence="9" type="ORF">DEH80_01655</name>
</gene>
<keyword evidence="10" id="KW-1185">Reference proteome</keyword>
<keyword evidence="2" id="KW-0031">Aminopeptidase</keyword>
<evidence type="ECO:0000256" key="1">
    <source>
        <dbReference type="ARBA" id="ARBA00006272"/>
    </source>
</evidence>
<feature type="binding site" evidence="8">
    <location>
        <position position="72"/>
    </location>
    <ligand>
        <name>Zn(2+)</name>
        <dbReference type="ChEBI" id="CHEBI:29105"/>
        <label>1</label>
    </ligand>
</feature>
<dbReference type="Pfam" id="PF05343">
    <property type="entry name" value="Peptidase_M42"/>
    <property type="match status" value="1"/>
</dbReference>
<dbReference type="InterPro" id="IPR051464">
    <property type="entry name" value="Peptidase_M42_aminopept"/>
</dbReference>
<evidence type="ECO:0000256" key="6">
    <source>
        <dbReference type="PIRNR" id="PIRNR001123"/>
    </source>
</evidence>
<dbReference type="EMBL" id="QEQK01000001">
    <property type="protein sequence ID" value="PWN57867.1"/>
    <property type="molecule type" value="Genomic_DNA"/>
</dbReference>
<dbReference type="SUPFAM" id="SSF101821">
    <property type="entry name" value="Aminopeptidase/glucanase lid domain"/>
    <property type="match status" value="1"/>
</dbReference>
<keyword evidence="3" id="KW-0645">Protease</keyword>
<dbReference type="GO" id="GO:0004177">
    <property type="term" value="F:aminopeptidase activity"/>
    <property type="evidence" value="ECO:0007669"/>
    <property type="project" value="UniProtKB-UniRule"/>
</dbReference>
<evidence type="ECO:0000313" key="10">
    <source>
        <dbReference type="Proteomes" id="UP000251800"/>
    </source>
</evidence>
<feature type="binding site" evidence="8">
    <location>
        <position position="190"/>
    </location>
    <ligand>
        <name>Zn(2+)</name>
        <dbReference type="ChEBI" id="CHEBI:29105"/>
        <label>1</label>
    </ligand>
</feature>
<evidence type="ECO:0000256" key="5">
    <source>
        <dbReference type="ARBA" id="ARBA00022801"/>
    </source>
</evidence>
<dbReference type="InterPro" id="IPR017537">
    <property type="entry name" value="Peptidase_M42_hydrolase"/>
</dbReference>
<dbReference type="NCBIfam" id="TIGR03106">
    <property type="entry name" value="trio_M42_hydro"/>
    <property type="match status" value="1"/>
</dbReference>